<dbReference type="SUPFAM" id="SSF48452">
    <property type="entry name" value="TPR-like"/>
    <property type="match status" value="1"/>
</dbReference>
<dbReference type="PANTHER" id="PTHR45831:SF2">
    <property type="entry name" value="LD24721P"/>
    <property type="match status" value="1"/>
</dbReference>
<evidence type="ECO:0000256" key="4">
    <source>
        <dbReference type="SAM" id="MobiDB-lite"/>
    </source>
</evidence>
<dbReference type="Gene3D" id="1.25.40.10">
    <property type="entry name" value="Tetratricopeptide repeat domain"/>
    <property type="match status" value="1"/>
</dbReference>
<keyword evidence="1" id="KW-0677">Repeat</keyword>
<feature type="repeat" description="TPR" evidence="3">
    <location>
        <begin position="223"/>
        <end position="256"/>
    </location>
</feature>
<accession>A0AAN8ZMY1</accession>
<dbReference type="PANTHER" id="PTHR45831">
    <property type="entry name" value="LD24721P"/>
    <property type="match status" value="1"/>
</dbReference>
<evidence type="ECO:0000256" key="1">
    <source>
        <dbReference type="ARBA" id="ARBA00022737"/>
    </source>
</evidence>
<keyword evidence="2 3" id="KW-0802">TPR repeat</keyword>
<feature type="region of interest" description="Disordered" evidence="4">
    <location>
        <begin position="304"/>
        <end position="350"/>
    </location>
</feature>
<comment type="caution">
    <text evidence="5">The sequence shown here is derived from an EMBL/GenBank/DDBJ whole genome shotgun (WGS) entry which is preliminary data.</text>
</comment>
<evidence type="ECO:0000256" key="3">
    <source>
        <dbReference type="PROSITE-ProRule" id="PRU00339"/>
    </source>
</evidence>
<dbReference type="GO" id="GO:0016020">
    <property type="term" value="C:membrane"/>
    <property type="evidence" value="ECO:0007669"/>
    <property type="project" value="TreeGrafter"/>
</dbReference>
<dbReference type="PROSITE" id="PS50005">
    <property type="entry name" value="TPR"/>
    <property type="match status" value="2"/>
</dbReference>
<dbReference type="EMBL" id="JBAMMX010000005">
    <property type="protein sequence ID" value="KAK6939870.1"/>
    <property type="molecule type" value="Genomic_DNA"/>
</dbReference>
<gene>
    <name evidence="5" type="ORF">RJ641_029401</name>
</gene>
<evidence type="ECO:0000256" key="2">
    <source>
        <dbReference type="ARBA" id="ARBA00022803"/>
    </source>
</evidence>
<feature type="compositionally biased region" description="Basic and acidic residues" evidence="4">
    <location>
        <begin position="304"/>
        <end position="317"/>
    </location>
</feature>
<dbReference type="Pfam" id="PF00515">
    <property type="entry name" value="TPR_1"/>
    <property type="match status" value="1"/>
</dbReference>
<dbReference type="InterPro" id="IPR019734">
    <property type="entry name" value="TPR_rpt"/>
</dbReference>
<dbReference type="GO" id="GO:0072380">
    <property type="term" value="C:TRC complex"/>
    <property type="evidence" value="ECO:0007669"/>
    <property type="project" value="TreeGrafter"/>
</dbReference>
<dbReference type="FunFam" id="1.25.40.10:FF:000330">
    <property type="entry name" value="Tetratricopeptide repeat (TPR)-like superfamily protein"/>
    <property type="match status" value="1"/>
</dbReference>
<dbReference type="AlphaFoldDB" id="A0AAN8ZMY1"/>
<feature type="region of interest" description="Disordered" evidence="4">
    <location>
        <begin position="421"/>
        <end position="442"/>
    </location>
</feature>
<dbReference type="SMART" id="SM00028">
    <property type="entry name" value="TPR"/>
    <property type="match status" value="3"/>
</dbReference>
<reference evidence="5 6" key="1">
    <citation type="submission" date="2023-12" db="EMBL/GenBank/DDBJ databases">
        <title>A high-quality genome assembly for Dillenia turbinata (Dilleniales).</title>
        <authorList>
            <person name="Chanderbali A."/>
        </authorList>
    </citation>
    <scope>NUCLEOTIDE SEQUENCE [LARGE SCALE GENOMIC DNA]</scope>
    <source>
        <strain evidence="5">LSX21</strain>
        <tissue evidence="5">Leaf</tissue>
    </source>
</reference>
<sequence length="442" mass="48319">MGKSKLKTDSPLSRRIVLSFLNFLDSLEPAPGVDLEGLEVVRECLTEVFKIDQSAGGAQTDPDVLVNLFSSLEGSGQHEIKSDVDSGEASIDGLNKSSVSVHDTAEVASSEYTKSLDDDHHNILGSSGLSKDELCGQFFAALEKIHYFRAMPDGQDDQAQLDKATCLFHDALSEMERSNCEMFDRSKLAETLKSQGNRAMQSKLYSDAIELYTCAIALCENNAVYYCNRAAAYTQIHKYAEAISDCHKSIDIDPNYSKAYSRLGIAYYAQGRYRDAINEGFLKALRLDPNNDAVKENLQAAEKKLKEEQQQASRDRATGSTGHASQDSNNESGRTGPRAPPSPFASFNASGLPEDFANFLRNIAGNASYQGANTRNHPEGSRNGNGFEEPQINIGANFDVNFGEEMPPELAGTLRSVMEMFNRGASSTHDHSQDNMNGRSAS</sequence>
<name>A0AAN8ZMY1_9MAGN</name>
<feature type="compositionally biased region" description="Polar residues" evidence="4">
    <location>
        <begin position="318"/>
        <end position="333"/>
    </location>
</feature>
<dbReference type="GO" id="GO:0006620">
    <property type="term" value="P:post-translational protein targeting to endoplasmic reticulum membrane"/>
    <property type="evidence" value="ECO:0007669"/>
    <property type="project" value="TreeGrafter"/>
</dbReference>
<organism evidence="5 6">
    <name type="scientific">Dillenia turbinata</name>
    <dbReference type="NCBI Taxonomy" id="194707"/>
    <lineage>
        <taxon>Eukaryota</taxon>
        <taxon>Viridiplantae</taxon>
        <taxon>Streptophyta</taxon>
        <taxon>Embryophyta</taxon>
        <taxon>Tracheophyta</taxon>
        <taxon>Spermatophyta</taxon>
        <taxon>Magnoliopsida</taxon>
        <taxon>eudicotyledons</taxon>
        <taxon>Gunneridae</taxon>
        <taxon>Pentapetalae</taxon>
        <taxon>Dilleniales</taxon>
        <taxon>Dilleniaceae</taxon>
        <taxon>Dillenia</taxon>
    </lineage>
</organism>
<protein>
    <submittedName>
        <fullName evidence="5">Tetratricopeptide repeat 1</fullName>
    </submittedName>
</protein>
<dbReference type="InterPro" id="IPR011990">
    <property type="entry name" value="TPR-like_helical_dom_sf"/>
</dbReference>
<keyword evidence="6" id="KW-1185">Reference proteome</keyword>
<dbReference type="GO" id="GO:0060090">
    <property type="term" value="F:molecular adaptor activity"/>
    <property type="evidence" value="ECO:0007669"/>
    <property type="project" value="TreeGrafter"/>
</dbReference>
<evidence type="ECO:0000313" key="6">
    <source>
        <dbReference type="Proteomes" id="UP001370490"/>
    </source>
</evidence>
<dbReference type="InterPro" id="IPR047150">
    <property type="entry name" value="SGT"/>
</dbReference>
<evidence type="ECO:0000313" key="5">
    <source>
        <dbReference type="EMBL" id="KAK6939870.1"/>
    </source>
</evidence>
<feature type="repeat" description="TPR" evidence="3">
    <location>
        <begin position="257"/>
        <end position="291"/>
    </location>
</feature>
<feature type="region of interest" description="Disordered" evidence="4">
    <location>
        <begin position="369"/>
        <end position="391"/>
    </location>
</feature>
<proteinExistence type="predicted"/>
<dbReference type="Proteomes" id="UP001370490">
    <property type="component" value="Unassembled WGS sequence"/>
</dbReference>